<dbReference type="NCBIfam" id="TIGR02493">
    <property type="entry name" value="PFLA"/>
    <property type="match status" value="1"/>
</dbReference>
<evidence type="ECO:0000256" key="1">
    <source>
        <dbReference type="ARBA" id="ARBA00003141"/>
    </source>
</evidence>
<protein>
    <recommendedName>
        <fullName evidence="3 10">Pyruvate formate-lyase-activating enzyme</fullName>
        <ecNumber evidence="10">1.97.1.4</ecNumber>
    </recommendedName>
</protein>
<dbReference type="PROSITE" id="PS51918">
    <property type="entry name" value="RADICAL_SAM"/>
    <property type="match status" value="1"/>
</dbReference>
<dbReference type="GO" id="GO:0046872">
    <property type="term" value="F:metal ion binding"/>
    <property type="evidence" value="ECO:0007669"/>
    <property type="project" value="UniProtKB-UniRule"/>
</dbReference>
<dbReference type="InterPro" id="IPR034457">
    <property type="entry name" value="Organic_radical-activating"/>
</dbReference>
<dbReference type="PROSITE" id="PS01087">
    <property type="entry name" value="RADICAL_ACTIVATING"/>
    <property type="match status" value="1"/>
</dbReference>
<reference evidence="13" key="1">
    <citation type="submission" date="2016-07" db="EMBL/GenBank/DDBJ databases">
        <authorList>
            <person name="Florea S."/>
            <person name="Webb J.S."/>
            <person name="Jaromczyk J."/>
            <person name="Schardl C.L."/>
        </authorList>
    </citation>
    <scope>NUCLEOTIDE SEQUENCE [LARGE SCALE GENOMIC DNA]</scope>
    <source>
        <strain evidence="13">IPBSL-7</strain>
    </source>
</reference>
<comment type="similarity">
    <text evidence="2 10">Belongs to the organic radical-activating enzymes family.</text>
</comment>
<dbReference type="EC" id="1.97.1.4" evidence="10"/>
<keyword evidence="8 10" id="KW-0408">Iron</keyword>
<comment type="subcellular location">
    <subcellularLocation>
        <location evidence="10">Cytoplasm</location>
    </subcellularLocation>
</comment>
<gene>
    <name evidence="12" type="ORF">BCR15_11315</name>
</gene>
<keyword evidence="13" id="KW-1185">Reference proteome</keyword>
<keyword evidence="10" id="KW-0963">Cytoplasm</keyword>
<name>A0A1C0ASD3_9ACTN</name>
<keyword evidence="12" id="KW-0670">Pyruvate</keyword>
<dbReference type="GO" id="GO:0005737">
    <property type="term" value="C:cytoplasm"/>
    <property type="evidence" value="ECO:0007669"/>
    <property type="project" value="UniProtKB-SubCell"/>
</dbReference>
<evidence type="ECO:0000313" key="13">
    <source>
        <dbReference type="Proteomes" id="UP000093501"/>
    </source>
</evidence>
<evidence type="ECO:0000259" key="11">
    <source>
        <dbReference type="PROSITE" id="PS51918"/>
    </source>
</evidence>
<dbReference type="GO" id="GO:0016829">
    <property type="term" value="F:lyase activity"/>
    <property type="evidence" value="ECO:0007669"/>
    <property type="project" value="UniProtKB-KW"/>
</dbReference>
<dbReference type="GO" id="GO:0051539">
    <property type="term" value="F:4 iron, 4 sulfur cluster binding"/>
    <property type="evidence" value="ECO:0007669"/>
    <property type="project" value="UniProtKB-UniRule"/>
</dbReference>
<keyword evidence="7 10" id="KW-0560">Oxidoreductase</keyword>
<evidence type="ECO:0000256" key="7">
    <source>
        <dbReference type="ARBA" id="ARBA00023002"/>
    </source>
</evidence>
<evidence type="ECO:0000256" key="3">
    <source>
        <dbReference type="ARBA" id="ARBA00021356"/>
    </source>
</evidence>
<keyword evidence="12" id="KW-0456">Lyase</keyword>
<keyword evidence="6 10" id="KW-0479">Metal-binding</keyword>
<dbReference type="SFLD" id="SFLDG01066">
    <property type="entry name" value="organic_radical-activating_enz"/>
    <property type="match status" value="1"/>
</dbReference>
<dbReference type="AlphaFoldDB" id="A0A1C0ASD3"/>
<dbReference type="Pfam" id="PF04055">
    <property type="entry name" value="Radical_SAM"/>
    <property type="match status" value="1"/>
</dbReference>
<evidence type="ECO:0000256" key="6">
    <source>
        <dbReference type="ARBA" id="ARBA00022723"/>
    </source>
</evidence>
<evidence type="ECO:0000256" key="4">
    <source>
        <dbReference type="ARBA" id="ARBA00022485"/>
    </source>
</evidence>
<dbReference type="SFLD" id="SFLDS00029">
    <property type="entry name" value="Radical_SAM"/>
    <property type="match status" value="1"/>
</dbReference>
<dbReference type="InterPro" id="IPR007197">
    <property type="entry name" value="rSAM"/>
</dbReference>
<evidence type="ECO:0000256" key="10">
    <source>
        <dbReference type="RuleBase" id="RU362053"/>
    </source>
</evidence>
<dbReference type="EMBL" id="MBQD01000001">
    <property type="protein sequence ID" value="OCL37306.1"/>
    <property type="molecule type" value="Genomic_DNA"/>
</dbReference>
<proteinExistence type="inferred from homology"/>
<dbReference type="Proteomes" id="UP000093501">
    <property type="component" value="Unassembled WGS sequence"/>
</dbReference>
<organism evidence="12 13">
    <name type="scientific">Tessaracoccus lapidicaptus</name>
    <dbReference type="NCBI Taxonomy" id="1427523"/>
    <lineage>
        <taxon>Bacteria</taxon>
        <taxon>Bacillati</taxon>
        <taxon>Actinomycetota</taxon>
        <taxon>Actinomycetes</taxon>
        <taxon>Propionibacteriales</taxon>
        <taxon>Propionibacteriaceae</taxon>
        <taxon>Tessaracoccus</taxon>
    </lineage>
</organism>
<keyword evidence="4 10" id="KW-0004">4Fe-4S</keyword>
<dbReference type="InterPro" id="IPR013785">
    <property type="entry name" value="Aldolase_TIM"/>
</dbReference>
<evidence type="ECO:0000313" key="12">
    <source>
        <dbReference type="EMBL" id="OCL37306.1"/>
    </source>
</evidence>
<evidence type="ECO:0000256" key="8">
    <source>
        <dbReference type="ARBA" id="ARBA00023004"/>
    </source>
</evidence>
<dbReference type="Gene3D" id="3.20.20.70">
    <property type="entry name" value="Aldolase class I"/>
    <property type="match status" value="1"/>
</dbReference>
<keyword evidence="9 10" id="KW-0411">Iron-sulfur</keyword>
<comment type="caution">
    <text evidence="12">The sequence shown here is derived from an EMBL/GenBank/DDBJ whole genome shotgun (WGS) entry which is preliminary data.</text>
</comment>
<feature type="domain" description="Radical SAM core" evidence="11">
    <location>
        <begin position="10"/>
        <end position="235"/>
    </location>
</feature>
<evidence type="ECO:0000256" key="2">
    <source>
        <dbReference type="ARBA" id="ARBA00009777"/>
    </source>
</evidence>
<comment type="catalytic activity">
    <reaction evidence="10">
        <text>glycyl-[formate C-acetyltransferase] + reduced [flavodoxin] + S-adenosyl-L-methionine = glycin-2-yl radical-[formate C-acetyltransferase] + semiquinone [flavodoxin] + 5'-deoxyadenosine + L-methionine + H(+)</text>
        <dbReference type="Rhea" id="RHEA:19225"/>
        <dbReference type="Rhea" id="RHEA-COMP:10622"/>
        <dbReference type="Rhea" id="RHEA-COMP:12190"/>
        <dbReference type="Rhea" id="RHEA-COMP:12191"/>
        <dbReference type="Rhea" id="RHEA-COMP:14480"/>
        <dbReference type="ChEBI" id="CHEBI:15378"/>
        <dbReference type="ChEBI" id="CHEBI:17319"/>
        <dbReference type="ChEBI" id="CHEBI:29947"/>
        <dbReference type="ChEBI" id="CHEBI:32722"/>
        <dbReference type="ChEBI" id="CHEBI:57618"/>
        <dbReference type="ChEBI" id="CHEBI:57844"/>
        <dbReference type="ChEBI" id="CHEBI:59789"/>
        <dbReference type="ChEBI" id="CHEBI:140311"/>
        <dbReference type="EC" id="1.97.1.4"/>
    </reaction>
</comment>
<dbReference type="CDD" id="cd01335">
    <property type="entry name" value="Radical_SAM"/>
    <property type="match status" value="1"/>
</dbReference>
<comment type="cofactor">
    <cofactor evidence="10">
        <name>[4Fe-4S] cluster</name>
        <dbReference type="ChEBI" id="CHEBI:49883"/>
    </cofactor>
    <text evidence="10">Binds 1 [4Fe-4S] cluster. The cluster is coordinated with 3 cysteines and an exchangeable S-adenosyl-L-methionine.</text>
</comment>
<dbReference type="PANTHER" id="PTHR30352:SF5">
    <property type="entry name" value="PYRUVATE FORMATE-LYASE 1-ACTIVATING ENZYME"/>
    <property type="match status" value="1"/>
</dbReference>
<accession>A0A1C0ASD3</accession>
<evidence type="ECO:0000256" key="9">
    <source>
        <dbReference type="ARBA" id="ARBA00023014"/>
    </source>
</evidence>
<sequence>MHSWELVTAVDGPGTRMTTFLAGCPLRCLYCHNPDTMSAARGVPVLADDLLARIRRYRGVFRATGGGITLSGGEVLQQPAFATRILRGARELGVHTAIDTSGFLGRQASDELLADVDLVLLDIKAGDDDTARRVTGRPLAPTLEFARRLETLGIETWVRFVLVPGLTDDDATVSRVADHAASLRQVTRVEVLPFHQMGREKWDEIGLPYALTDTPPPTPSQVDVVRDVFRARGLTVY</sequence>
<keyword evidence="5 10" id="KW-0949">S-adenosyl-L-methionine</keyword>
<dbReference type="GO" id="GO:0043365">
    <property type="term" value="F:[formate-C-acetyltransferase]-activating enzyme activity"/>
    <property type="evidence" value="ECO:0007669"/>
    <property type="project" value="UniProtKB-UniRule"/>
</dbReference>
<evidence type="ECO:0000256" key="5">
    <source>
        <dbReference type="ARBA" id="ARBA00022691"/>
    </source>
</evidence>
<dbReference type="PANTHER" id="PTHR30352">
    <property type="entry name" value="PYRUVATE FORMATE-LYASE-ACTIVATING ENZYME"/>
    <property type="match status" value="1"/>
</dbReference>
<comment type="function">
    <text evidence="1 10">Activation of pyruvate formate-lyase under anaerobic conditions by generation of an organic free radical, using S-adenosylmethionine and reduced flavodoxin as cosubstrates to produce 5'-deoxy-adenosine.</text>
</comment>
<dbReference type="InterPro" id="IPR012838">
    <property type="entry name" value="PFL1_activating"/>
</dbReference>
<dbReference type="SUPFAM" id="SSF102114">
    <property type="entry name" value="Radical SAM enzymes"/>
    <property type="match status" value="1"/>
</dbReference>
<dbReference type="InterPro" id="IPR058240">
    <property type="entry name" value="rSAM_sf"/>
</dbReference>
<dbReference type="InterPro" id="IPR001989">
    <property type="entry name" value="Radical_activat_CS"/>
</dbReference>